<sequence length="490" mass="53576">MAVMAGCTTLGPDYQPPEVDVPQQWQTSLEEIATVADTQWWKLFNDPVLDELIRLALENNRDLRMAAARIREYAARVDIARAGLYPNLGYGANAARSQGSRNTPGAAPDGMSRVGDSYQAALSVGWELDLWGSIQRGTEAARANLLGAEHGRRALVLSLVSSVATAYIELLSLDRQLEIARNTLKRRAENVDLFRLQFEGGVVSELEVAQARAEYETTAILIPAIEQQIRITEFNLSVLLGRNPGAIVRHASIDDLVLPQVPGDLPSQLLLQRPDILQAEQDLIAANALIGVARAAYFPHISLTGLLGLASAELSTLLDGASGIWNAGAAMAGPIFSGGELDARLRVSEAVQQQLLQAYLSTIQRAFSDVDKALISAQKLREVLDASKRQVSALKDYTRYARERYDEGYVSYIEVLDAERRLFDAELEFTKRQGNSYVALVAIYRAMGGGWVGTAEAVADAVDFPAKDAGEPRRWWDYPPATEPASKKQP</sequence>
<comment type="caution">
    <text evidence="4">The sequence shown here is derived from an EMBL/GenBank/DDBJ whole genome shotgun (WGS) entry which is preliminary data.</text>
</comment>
<dbReference type="Proteomes" id="UP000886339">
    <property type="component" value="Unassembled WGS sequence"/>
</dbReference>
<dbReference type="SUPFAM" id="SSF56954">
    <property type="entry name" value="Outer membrane efflux proteins (OEP)"/>
    <property type="match status" value="1"/>
</dbReference>
<keyword evidence="2" id="KW-1134">Transmembrane beta strand</keyword>
<organism evidence="4">
    <name type="scientific">Thiolapillus brandeum</name>
    <dbReference type="NCBI Taxonomy" id="1076588"/>
    <lineage>
        <taxon>Bacteria</taxon>
        <taxon>Pseudomonadati</taxon>
        <taxon>Pseudomonadota</taxon>
        <taxon>Gammaproteobacteria</taxon>
        <taxon>Chromatiales</taxon>
        <taxon>Sedimenticolaceae</taxon>
        <taxon>Thiolapillus</taxon>
    </lineage>
</organism>
<gene>
    <name evidence="4" type="ORF">ENJ12_03245</name>
</gene>
<dbReference type="Pfam" id="PF02321">
    <property type="entry name" value="OEP"/>
    <property type="match status" value="2"/>
</dbReference>
<evidence type="ECO:0000256" key="2">
    <source>
        <dbReference type="RuleBase" id="RU362097"/>
    </source>
</evidence>
<evidence type="ECO:0000313" key="4">
    <source>
        <dbReference type="EMBL" id="HEC05840.1"/>
    </source>
</evidence>
<dbReference type="PANTHER" id="PTHR30203:SF30">
    <property type="entry name" value="OUTER MEMBRANE PROTEIN-RELATED"/>
    <property type="match status" value="1"/>
</dbReference>
<dbReference type="InterPro" id="IPR003423">
    <property type="entry name" value="OMP_efflux"/>
</dbReference>
<keyword evidence="2" id="KW-0449">Lipoprotein</keyword>
<evidence type="ECO:0000256" key="3">
    <source>
        <dbReference type="SAM" id="MobiDB-lite"/>
    </source>
</evidence>
<keyword evidence="2" id="KW-0812">Transmembrane</keyword>
<dbReference type="GO" id="GO:0015562">
    <property type="term" value="F:efflux transmembrane transporter activity"/>
    <property type="evidence" value="ECO:0007669"/>
    <property type="project" value="InterPro"/>
</dbReference>
<keyword evidence="2" id="KW-0564">Palmitate</keyword>
<comment type="similarity">
    <text evidence="1 2">Belongs to the outer membrane factor (OMF) (TC 1.B.17) family.</text>
</comment>
<reference evidence="4" key="1">
    <citation type="journal article" date="2020" name="mSystems">
        <title>Genome- and Community-Level Interaction Insights into Carbon Utilization and Element Cycling Functions of Hydrothermarchaeota in Hydrothermal Sediment.</title>
        <authorList>
            <person name="Zhou Z."/>
            <person name="Liu Y."/>
            <person name="Xu W."/>
            <person name="Pan J."/>
            <person name="Luo Z.H."/>
            <person name="Li M."/>
        </authorList>
    </citation>
    <scope>NUCLEOTIDE SEQUENCE [LARGE SCALE GENOMIC DNA]</scope>
    <source>
        <strain evidence="4">HyVt-458</strain>
    </source>
</reference>
<dbReference type="GO" id="GO:0009279">
    <property type="term" value="C:cell outer membrane"/>
    <property type="evidence" value="ECO:0007669"/>
    <property type="project" value="UniProtKB-SubCell"/>
</dbReference>
<comment type="subcellular location">
    <subcellularLocation>
        <location evidence="2">Cell outer membrane</location>
        <topology evidence="2">Lipid-anchor</topology>
    </subcellularLocation>
</comment>
<dbReference type="Gene3D" id="1.20.1600.10">
    <property type="entry name" value="Outer membrane efflux proteins (OEP)"/>
    <property type="match status" value="1"/>
</dbReference>
<feature type="region of interest" description="Disordered" evidence="3">
    <location>
        <begin position="469"/>
        <end position="490"/>
    </location>
</feature>
<protein>
    <submittedName>
        <fullName evidence="4">Efflux transporter outer membrane subunit</fullName>
    </submittedName>
</protein>
<keyword evidence="2" id="KW-0472">Membrane</keyword>
<accession>A0A831WB20</accession>
<dbReference type="NCBIfam" id="TIGR01845">
    <property type="entry name" value="outer_NodT"/>
    <property type="match status" value="1"/>
</dbReference>
<evidence type="ECO:0000256" key="1">
    <source>
        <dbReference type="ARBA" id="ARBA00007613"/>
    </source>
</evidence>
<dbReference type="Gene3D" id="2.20.200.10">
    <property type="entry name" value="Outer membrane efflux proteins (OEP)"/>
    <property type="match status" value="1"/>
</dbReference>
<dbReference type="InterPro" id="IPR010131">
    <property type="entry name" value="MdtP/NodT-like"/>
</dbReference>
<dbReference type="PANTHER" id="PTHR30203">
    <property type="entry name" value="OUTER MEMBRANE CATION EFFLUX PROTEIN"/>
    <property type="match status" value="1"/>
</dbReference>
<dbReference type="AlphaFoldDB" id="A0A831WB20"/>
<name>A0A831WB20_9GAMM</name>
<dbReference type="EMBL" id="DRLF01000121">
    <property type="protein sequence ID" value="HEC05840.1"/>
    <property type="molecule type" value="Genomic_DNA"/>
</dbReference>
<proteinExistence type="inferred from homology"/>